<keyword evidence="3" id="KW-1185">Reference proteome</keyword>
<evidence type="ECO:0000313" key="2">
    <source>
        <dbReference type="EMBL" id="GGZ90482.1"/>
    </source>
</evidence>
<keyword evidence="1" id="KW-0472">Membrane</keyword>
<dbReference type="EMBL" id="BMZD01000002">
    <property type="protein sequence ID" value="GGZ90482.1"/>
    <property type="molecule type" value="Genomic_DNA"/>
</dbReference>
<keyword evidence="1" id="KW-0812">Transmembrane</keyword>
<organism evidence="2 3">
    <name type="scientific">Novosphingobium arvoryzae</name>
    <dbReference type="NCBI Taxonomy" id="1256514"/>
    <lineage>
        <taxon>Bacteria</taxon>
        <taxon>Pseudomonadati</taxon>
        <taxon>Pseudomonadota</taxon>
        <taxon>Alphaproteobacteria</taxon>
        <taxon>Sphingomonadales</taxon>
        <taxon>Sphingomonadaceae</taxon>
        <taxon>Novosphingobium</taxon>
    </lineage>
</organism>
<reference evidence="2" key="1">
    <citation type="journal article" date="2014" name="Int. J. Syst. Evol. Microbiol.">
        <title>Complete genome sequence of Corynebacterium casei LMG S-19264T (=DSM 44701T), isolated from a smear-ripened cheese.</title>
        <authorList>
            <consortium name="US DOE Joint Genome Institute (JGI-PGF)"/>
            <person name="Walter F."/>
            <person name="Albersmeier A."/>
            <person name="Kalinowski J."/>
            <person name="Ruckert C."/>
        </authorList>
    </citation>
    <scope>NUCLEOTIDE SEQUENCE</scope>
    <source>
        <strain evidence="2">KCTC 32422</strain>
    </source>
</reference>
<name>A0A918R9A7_9SPHN</name>
<accession>A0A918R9A7</accession>
<sequence>MAKSRVTRPLETEPNEILLSKPIHHSGGLILPSRIEGSAGQAVAANQYERHGKARAVLKALFAHPEKVSVIHYSCESFYDLPEGRSPRITSIAIRKLDNGQTESFSIHQIAEISATGLSAADIEPHYNAYEKAMLDAYFSFLKINSERTYVHWNMRDTNYGFRAIEHRYRVLGGDPYIVQDDRKVDLSRLLIDLYGVGYIGHPRLENLLAMNNIAALDFMTGKQEAEAFENGKYVDLHRSTLRKVDVFCNIIQRAFDKSLKNHATWKEAHGISWKTALYLAKKHWIYTTVVVLGGIGSASFGLFRGFDVLSSVLMNKPG</sequence>
<dbReference type="AlphaFoldDB" id="A0A918R9A7"/>
<dbReference type="RefSeq" id="WP_189539032.1">
    <property type="nucleotide sequence ID" value="NZ_BMZD01000002.1"/>
</dbReference>
<feature type="transmembrane region" description="Helical" evidence="1">
    <location>
        <begin position="285"/>
        <end position="307"/>
    </location>
</feature>
<evidence type="ECO:0000313" key="3">
    <source>
        <dbReference type="Proteomes" id="UP000634139"/>
    </source>
</evidence>
<evidence type="ECO:0000256" key="1">
    <source>
        <dbReference type="SAM" id="Phobius"/>
    </source>
</evidence>
<keyword evidence="1" id="KW-1133">Transmembrane helix</keyword>
<dbReference type="Proteomes" id="UP000634139">
    <property type="component" value="Unassembled WGS sequence"/>
</dbReference>
<reference evidence="2" key="2">
    <citation type="submission" date="2020-09" db="EMBL/GenBank/DDBJ databases">
        <authorList>
            <person name="Sun Q."/>
            <person name="Kim S."/>
        </authorList>
    </citation>
    <scope>NUCLEOTIDE SEQUENCE</scope>
    <source>
        <strain evidence="2">KCTC 32422</strain>
    </source>
</reference>
<comment type="caution">
    <text evidence="2">The sequence shown here is derived from an EMBL/GenBank/DDBJ whole genome shotgun (WGS) entry which is preliminary data.</text>
</comment>
<gene>
    <name evidence="2" type="ORF">GCM10011617_06770</name>
</gene>
<protein>
    <submittedName>
        <fullName evidence="2">Uncharacterized protein</fullName>
    </submittedName>
</protein>
<proteinExistence type="predicted"/>